<evidence type="ECO:0000256" key="3">
    <source>
        <dbReference type="ARBA" id="ARBA00022801"/>
    </source>
</evidence>
<feature type="domain" description="dUTPase-like" evidence="6">
    <location>
        <begin position="12"/>
        <end position="139"/>
    </location>
</feature>
<reference evidence="7 8" key="1">
    <citation type="journal article" date="2016" name="Nat. Commun.">
        <title>Thousands of microbial genomes shed light on interconnected biogeochemical processes in an aquifer system.</title>
        <authorList>
            <person name="Anantharaman K."/>
            <person name="Brown C.T."/>
            <person name="Hug L.A."/>
            <person name="Sharon I."/>
            <person name="Castelle C.J."/>
            <person name="Probst A.J."/>
            <person name="Thomas B.C."/>
            <person name="Singh A."/>
            <person name="Wilkins M.J."/>
            <person name="Karaoz U."/>
            <person name="Brodie E.L."/>
            <person name="Williams K.H."/>
            <person name="Hubbard S.S."/>
            <person name="Banfield J.F."/>
        </authorList>
    </citation>
    <scope>NUCLEOTIDE SEQUENCE [LARGE SCALE GENOMIC DNA]</scope>
</reference>
<evidence type="ECO:0000256" key="1">
    <source>
        <dbReference type="ARBA" id="ARBA00006581"/>
    </source>
</evidence>
<keyword evidence="4" id="KW-0546">Nucleotide metabolism</keyword>
<dbReference type="NCBIfam" id="NF001862">
    <property type="entry name" value="PRK00601.1"/>
    <property type="match status" value="1"/>
</dbReference>
<organism evidence="7 8">
    <name type="scientific">Candidatus Buchananbacteria bacterium RIFCSPLOWO2_01_FULL_40_23b</name>
    <dbReference type="NCBI Taxonomy" id="1797544"/>
    <lineage>
        <taxon>Bacteria</taxon>
        <taxon>Candidatus Buchananiibacteriota</taxon>
    </lineage>
</organism>
<dbReference type="InterPro" id="IPR029054">
    <property type="entry name" value="dUTPase-like"/>
</dbReference>
<evidence type="ECO:0000256" key="4">
    <source>
        <dbReference type="ARBA" id="ARBA00023080"/>
    </source>
</evidence>
<dbReference type="AlphaFoldDB" id="A0A1G1YWM7"/>
<proteinExistence type="inferred from homology"/>
<dbReference type="CDD" id="cd07557">
    <property type="entry name" value="trimeric_dUTPase"/>
    <property type="match status" value="1"/>
</dbReference>
<dbReference type="GO" id="GO:0000287">
    <property type="term" value="F:magnesium ion binding"/>
    <property type="evidence" value="ECO:0007669"/>
    <property type="project" value="InterPro"/>
</dbReference>
<evidence type="ECO:0000313" key="8">
    <source>
        <dbReference type="Proteomes" id="UP000178122"/>
    </source>
</evidence>
<protein>
    <recommendedName>
        <fullName evidence="2">dUTP diphosphatase</fullName>
        <ecNumber evidence="2">3.6.1.23</ecNumber>
    </recommendedName>
</protein>
<evidence type="ECO:0000313" key="7">
    <source>
        <dbReference type="EMBL" id="OGY55807.1"/>
    </source>
</evidence>
<accession>A0A1G1YWM7</accession>
<dbReference type="InterPro" id="IPR033704">
    <property type="entry name" value="dUTPase_trimeric"/>
</dbReference>
<sequence>MTIHIKKLRNDAVVPSYAHAHDAGMDLYACESMVITAGTRGLVPTGIAMAIPAGYVGLIWDKSGVALKFGLKVMGGVIDSGYRGEIKVIVHNLSSADYVVKAGEKVAQMLIQQVMQMPITEVEDLDSTTRGEGGFGSTGLK</sequence>
<comment type="caution">
    <text evidence="7">The sequence shown here is derived from an EMBL/GenBank/DDBJ whole genome shotgun (WGS) entry which is preliminary data.</text>
</comment>
<dbReference type="PANTHER" id="PTHR11241">
    <property type="entry name" value="DEOXYURIDINE 5'-TRIPHOSPHATE NUCLEOTIDOHYDROLASE"/>
    <property type="match status" value="1"/>
</dbReference>
<dbReference type="GO" id="GO:0046081">
    <property type="term" value="P:dUTP catabolic process"/>
    <property type="evidence" value="ECO:0007669"/>
    <property type="project" value="InterPro"/>
</dbReference>
<dbReference type="NCBIfam" id="TIGR00576">
    <property type="entry name" value="dut"/>
    <property type="match status" value="1"/>
</dbReference>
<comment type="catalytic activity">
    <reaction evidence="5">
        <text>dUTP + H2O = dUMP + diphosphate + H(+)</text>
        <dbReference type="Rhea" id="RHEA:10248"/>
        <dbReference type="ChEBI" id="CHEBI:15377"/>
        <dbReference type="ChEBI" id="CHEBI:15378"/>
        <dbReference type="ChEBI" id="CHEBI:33019"/>
        <dbReference type="ChEBI" id="CHEBI:61555"/>
        <dbReference type="ChEBI" id="CHEBI:246422"/>
        <dbReference type="EC" id="3.6.1.23"/>
    </reaction>
</comment>
<dbReference type="GO" id="GO:0004170">
    <property type="term" value="F:dUTP diphosphatase activity"/>
    <property type="evidence" value="ECO:0007669"/>
    <property type="project" value="UniProtKB-EC"/>
</dbReference>
<keyword evidence="3 7" id="KW-0378">Hydrolase</keyword>
<dbReference type="InterPro" id="IPR008181">
    <property type="entry name" value="dUTPase"/>
</dbReference>
<evidence type="ECO:0000259" key="6">
    <source>
        <dbReference type="Pfam" id="PF00692"/>
    </source>
</evidence>
<gene>
    <name evidence="7" type="ORF">A2912_01130</name>
</gene>
<dbReference type="Gene3D" id="2.70.40.10">
    <property type="match status" value="1"/>
</dbReference>
<dbReference type="EMBL" id="MHIN01000004">
    <property type="protein sequence ID" value="OGY55807.1"/>
    <property type="molecule type" value="Genomic_DNA"/>
</dbReference>
<dbReference type="PANTHER" id="PTHR11241:SF0">
    <property type="entry name" value="DEOXYURIDINE 5'-TRIPHOSPHATE NUCLEOTIDOHYDROLASE"/>
    <property type="match status" value="1"/>
</dbReference>
<dbReference type="Proteomes" id="UP000178122">
    <property type="component" value="Unassembled WGS sequence"/>
</dbReference>
<dbReference type="GO" id="GO:0006226">
    <property type="term" value="P:dUMP biosynthetic process"/>
    <property type="evidence" value="ECO:0007669"/>
    <property type="project" value="InterPro"/>
</dbReference>
<dbReference type="Pfam" id="PF00692">
    <property type="entry name" value="dUTPase"/>
    <property type="match status" value="1"/>
</dbReference>
<comment type="similarity">
    <text evidence="1">Belongs to the dUTPase family.</text>
</comment>
<dbReference type="EC" id="3.6.1.23" evidence="2"/>
<evidence type="ECO:0000256" key="2">
    <source>
        <dbReference type="ARBA" id="ARBA00012379"/>
    </source>
</evidence>
<name>A0A1G1YWM7_9BACT</name>
<evidence type="ECO:0000256" key="5">
    <source>
        <dbReference type="ARBA" id="ARBA00047686"/>
    </source>
</evidence>
<dbReference type="SUPFAM" id="SSF51283">
    <property type="entry name" value="dUTPase-like"/>
    <property type="match status" value="1"/>
</dbReference>
<dbReference type="InterPro" id="IPR036157">
    <property type="entry name" value="dUTPase-like_sf"/>
</dbReference>